<keyword evidence="2" id="KW-0238">DNA-binding</keyword>
<dbReference type="PANTHER" id="PTHR43280">
    <property type="entry name" value="ARAC-FAMILY TRANSCRIPTIONAL REGULATOR"/>
    <property type="match status" value="1"/>
</dbReference>
<evidence type="ECO:0000256" key="1">
    <source>
        <dbReference type="ARBA" id="ARBA00023015"/>
    </source>
</evidence>
<evidence type="ECO:0000256" key="3">
    <source>
        <dbReference type="ARBA" id="ARBA00023163"/>
    </source>
</evidence>
<dbReference type="InterPro" id="IPR037923">
    <property type="entry name" value="HTH-like"/>
</dbReference>
<evidence type="ECO:0000313" key="6">
    <source>
        <dbReference type="Proteomes" id="UP000607559"/>
    </source>
</evidence>
<dbReference type="GO" id="GO:0003700">
    <property type="term" value="F:DNA-binding transcription factor activity"/>
    <property type="evidence" value="ECO:0007669"/>
    <property type="project" value="InterPro"/>
</dbReference>
<dbReference type="Proteomes" id="UP000607559">
    <property type="component" value="Unassembled WGS sequence"/>
</dbReference>
<dbReference type="InterPro" id="IPR018060">
    <property type="entry name" value="HTH_AraC"/>
</dbReference>
<proteinExistence type="predicted"/>
<dbReference type="Gene3D" id="1.10.10.60">
    <property type="entry name" value="Homeodomain-like"/>
    <property type="match status" value="1"/>
</dbReference>
<organism evidence="5 6">
    <name type="scientific">Puia dinghuensis</name>
    <dbReference type="NCBI Taxonomy" id="1792502"/>
    <lineage>
        <taxon>Bacteria</taxon>
        <taxon>Pseudomonadati</taxon>
        <taxon>Bacteroidota</taxon>
        <taxon>Chitinophagia</taxon>
        <taxon>Chitinophagales</taxon>
        <taxon>Chitinophagaceae</taxon>
        <taxon>Puia</taxon>
    </lineage>
</organism>
<dbReference type="InterPro" id="IPR009057">
    <property type="entry name" value="Homeodomain-like_sf"/>
</dbReference>
<dbReference type="PANTHER" id="PTHR43280:SF32">
    <property type="entry name" value="TRANSCRIPTIONAL REGULATORY PROTEIN"/>
    <property type="match status" value="1"/>
</dbReference>
<reference evidence="5" key="1">
    <citation type="journal article" date="2014" name="Int. J. Syst. Evol. Microbiol.">
        <title>Complete genome sequence of Corynebacterium casei LMG S-19264T (=DSM 44701T), isolated from a smear-ripened cheese.</title>
        <authorList>
            <consortium name="US DOE Joint Genome Institute (JGI-PGF)"/>
            <person name="Walter F."/>
            <person name="Albersmeier A."/>
            <person name="Kalinowski J."/>
            <person name="Ruckert C."/>
        </authorList>
    </citation>
    <scope>NUCLEOTIDE SEQUENCE</scope>
    <source>
        <strain evidence="5">CGMCC 1.15448</strain>
    </source>
</reference>
<dbReference type="PROSITE" id="PS01124">
    <property type="entry name" value="HTH_ARAC_FAMILY_2"/>
    <property type="match status" value="1"/>
</dbReference>
<dbReference type="EMBL" id="BMJC01000003">
    <property type="protein sequence ID" value="GGB02136.1"/>
    <property type="molecule type" value="Genomic_DNA"/>
</dbReference>
<dbReference type="GO" id="GO:0043565">
    <property type="term" value="F:sequence-specific DNA binding"/>
    <property type="evidence" value="ECO:0007669"/>
    <property type="project" value="InterPro"/>
</dbReference>
<dbReference type="RefSeq" id="WP_188932424.1">
    <property type="nucleotide sequence ID" value="NZ_BMJC01000003.1"/>
</dbReference>
<dbReference type="Pfam" id="PF12833">
    <property type="entry name" value="HTH_18"/>
    <property type="match status" value="1"/>
</dbReference>
<name>A0A8J2UDD1_9BACT</name>
<keyword evidence="6" id="KW-1185">Reference proteome</keyword>
<accession>A0A8J2UDD1</accession>
<evidence type="ECO:0000256" key="2">
    <source>
        <dbReference type="ARBA" id="ARBA00023125"/>
    </source>
</evidence>
<keyword evidence="3" id="KW-0804">Transcription</keyword>
<comment type="caution">
    <text evidence="5">The sequence shown here is derived from an EMBL/GenBank/DDBJ whole genome shotgun (WGS) entry which is preliminary data.</text>
</comment>
<dbReference type="AlphaFoldDB" id="A0A8J2UDD1"/>
<dbReference type="SMART" id="SM00342">
    <property type="entry name" value="HTH_ARAC"/>
    <property type="match status" value="1"/>
</dbReference>
<reference evidence="5" key="2">
    <citation type="submission" date="2020-09" db="EMBL/GenBank/DDBJ databases">
        <authorList>
            <person name="Sun Q."/>
            <person name="Zhou Y."/>
        </authorList>
    </citation>
    <scope>NUCLEOTIDE SEQUENCE</scope>
    <source>
        <strain evidence="5">CGMCC 1.15448</strain>
    </source>
</reference>
<protein>
    <submittedName>
        <fullName evidence="5">AraC family transcriptional regulator</fullName>
    </submittedName>
</protein>
<dbReference type="SUPFAM" id="SSF46689">
    <property type="entry name" value="Homeodomain-like"/>
    <property type="match status" value="1"/>
</dbReference>
<dbReference type="SUPFAM" id="SSF51215">
    <property type="entry name" value="Regulatory protein AraC"/>
    <property type="match status" value="1"/>
</dbReference>
<gene>
    <name evidence="5" type="ORF">GCM10011511_26740</name>
</gene>
<evidence type="ECO:0000313" key="5">
    <source>
        <dbReference type="EMBL" id="GGB02136.1"/>
    </source>
</evidence>
<sequence length="286" mass="32406">MMSSVKIFAESAIYNSFSVERMNDRIFDNGFPNRLSYHRILLVEKGKGALSVDGNAFEIHGREVFLLAKGQIYNFDQLTVVSGYLLCFGDCFWEKAPSSASNCKAVLFNNAAANQRLRLNDTEMAELTSLFDALQAEHDAPAYTNQIDAMAAYLKIIMIKLANIKITEEGTFDSQDYVLYRKFMEELSARFRDCHEVSDYAQRLGITARRLSDLCKRCSNKSAKEIINGQLIAEAKRSLQFSSSPVKEIAYHLSFGTPEQFSHFFKKNTKMSPASYRNHFISIGVQ</sequence>
<evidence type="ECO:0000259" key="4">
    <source>
        <dbReference type="PROSITE" id="PS01124"/>
    </source>
</evidence>
<feature type="domain" description="HTH araC/xylS-type" evidence="4">
    <location>
        <begin position="181"/>
        <end position="279"/>
    </location>
</feature>
<keyword evidence="1" id="KW-0805">Transcription regulation</keyword>